<accession>A2F6Y9</accession>
<protein>
    <submittedName>
        <fullName evidence="1">Uncharacterized protein</fullName>
    </submittedName>
</protein>
<dbReference type="Proteomes" id="UP000001542">
    <property type="component" value="Unassembled WGS sequence"/>
</dbReference>
<proteinExistence type="predicted"/>
<name>A2F6Y9_TRIV3</name>
<evidence type="ECO:0000313" key="2">
    <source>
        <dbReference type="Proteomes" id="UP000001542"/>
    </source>
</evidence>
<gene>
    <name evidence="1" type="ORF">TVAG_182070</name>
</gene>
<reference evidence="1" key="2">
    <citation type="journal article" date="2007" name="Science">
        <title>Draft genome sequence of the sexually transmitted pathogen Trichomonas vaginalis.</title>
        <authorList>
            <person name="Carlton J.M."/>
            <person name="Hirt R.P."/>
            <person name="Silva J.C."/>
            <person name="Delcher A.L."/>
            <person name="Schatz M."/>
            <person name="Zhao Q."/>
            <person name="Wortman J.R."/>
            <person name="Bidwell S.L."/>
            <person name="Alsmark U.C.M."/>
            <person name="Besteiro S."/>
            <person name="Sicheritz-Ponten T."/>
            <person name="Noel C.J."/>
            <person name="Dacks J.B."/>
            <person name="Foster P.G."/>
            <person name="Simillion C."/>
            <person name="Van de Peer Y."/>
            <person name="Miranda-Saavedra D."/>
            <person name="Barton G.J."/>
            <person name="Westrop G.D."/>
            <person name="Mueller S."/>
            <person name="Dessi D."/>
            <person name="Fiori P.L."/>
            <person name="Ren Q."/>
            <person name="Paulsen I."/>
            <person name="Zhang H."/>
            <person name="Bastida-Corcuera F.D."/>
            <person name="Simoes-Barbosa A."/>
            <person name="Brown M.T."/>
            <person name="Hayes R.D."/>
            <person name="Mukherjee M."/>
            <person name="Okumura C.Y."/>
            <person name="Schneider R."/>
            <person name="Smith A.J."/>
            <person name="Vanacova S."/>
            <person name="Villalvazo M."/>
            <person name="Haas B.J."/>
            <person name="Pertea M."/>
            <person name="Feldblyum T.V."/>
            <person name="Utterback T.R."/>
            <person name="Shu C.L."/>
            <person name="Osoegawa K."/>
            <person name="de Jong P.J."/>
            <person name="Hrdy I."/>
            <person name="Horvathova L."/>
            <person name="Zubacova Z."/>
            <person name="Dolezal P."/>
            <person name="Malik S.B."/>
            <person name="Logsdon J.M. Jr."/>
            <person name="Henze K."/>
            <person name="Gupta A."/>
            <person name="Wang C.C."/>
            <person name="Dunne R.L."/>
            <person name="Upcroft J.A."/>
            <person name="Upcroft P."/>
            <person name="White O."/>
            <person name="Salzberg S.L."/>
            <person name="Tang P."/>
            <person name="Chiu C.-H."/>
            <person name="Lee Y.-S."/>
            <person name="Embley T.M."/>
            <person name="Coombs G.H."/>
            <person name="Mottram J.C."/>
            <person name="Tachezy J."/>
            <person name="Fraser-Liggett C.M."/>
            <person name="Johnson P.J."/>
        </authorList>
    </citation>
    <scope>NUCLEOTIDE SEQUENCE [LARGE SCALE GENOMIC DNA]</scope>
    <source>
        <strain evidence="1">G3</strain>
    </source>
</reference>
<dbReference type="RefSeq" id="XP_001312280.1">
    <property type="nucleotide sequence ID" value="XM_001312279.1"/>
</dbReference>
<sequence>MTSIDYDTYAKTLNSWYNDEEFISLRTVSELCNIFDKCSFTTKQYKTTFSIISRKFNTSDVLTLSQHAKIDNFEDTQAAFEILNFISRILNHNTLRDISVFVQTHKYHRLIKYEKGEHGNDILTIMGNAAVTFDHDGIIVEEQE</sequence>
<dbReference type="VEuPathDB" id="TrichDB:TVAGG3_0007250"/>
<keyword evidence="2" id="KW-1185">Reference proteome</keyword>
<evidence type="ECO:0000313" key="1">
    <source>
        <dbReference type="EMBL" id="EAX99350.1"/>
    </source>
</evidence>
<dbReference type="KEGG" id="tva:4757156"/>
<dbReference type="AlphaFoldDB" id="A2F6Y9"/>
<dbReference type="InParanoid" id="A2F6Y9"/>
<organism evidence="1 2">
    <name type="scientific">Trichomonas vaginalis (strain ATCC PRA-98 / G3)</name>
    <dbReference type="NCBI Taxonomy" id="412133"/>
    <lineage>
        <taxon>Eukaryota</taxon>
        <taxon>Metamonada</taxon>
        <taxon>Parabasalia</taxon>
        <taxon>Trichomonadida</taxon>
        <taxon>Trichomonadidae</taxon>
        <taxon>Trichomonas</taxon>
    </lineage>
</organism>
<reference evidence="1" key="1">
    <citation type="submission" date="2006-10" db="EMBL/GenBank/DDBJ databases">
        <authorList>
            <person name="Amadeo P."/>
            <person name="Zhao Q."/>
            <person name="Wortman J."/>
            <person name="Fraser-Liggett C."/>
            <person name="Carlton J."/>
        </authorList>
    </citation>
    <scope>NUCLEOTIDE SEQUENCE</scope>
    <source>
        <strain evidence="1">G3</strain>
    </source>
</reference>
<dbReference type="EMBL" id="DS113641">
    <property type="protein sequence ID" value="EAX99350.1"/>
    <property type="molecule type" value="Genomic_DNA"/>
</dbReference>
<dbReference type="VEuPathDB" id="TrichDB:TVAG_182070"/>